<protein>
    <recommendedName>
        <fullName evidence="4 5">Kynureninase</fullName>
        <ecNumber evidence="4 5">3.7.1.3</ecNumber>
    </recommendedName>
    <alternativeName>
        <fullName evidence="4">L-kynurenine hydrolase</fullName>
    </alternativeName>
</protein>
<keyword evidence="1 4" id="KW-0662">Pyridine nucleotide biosynthesis</keyword>
<reference evidence="8" key="1">
    <citation type="submission" date="2021-10" db="EMBL/GenBank/DDBJ databases">
        <authorList>
            <person name="Lyu M."/>
            <person name="Wang X."/>
            <person name="Meng X."/>
            <person name="Xu K."/>
        </authorList>
    </citation>
    <scope>NUCLEOTIDE SEQUENCE</scope>
    <source>
        <strain evidence="8">A6</strain>
    </source>
</reference>
<feature type="binding site" evidence="4">
    <location>
        <position position="109"/>
    </location>
    <ligand>
        <name>pyridoxal 5'-phosphate</name>
        <dbReference type="ChEBI" id="CHEBI:597326"/>
    </ligand>
</feature>
<dbReference type="HAMAP" id="MF_01970">
    <property type="entry name" value="Kynureninase"/>
    <property type="match status" value="1"/>
</dbReference>
<dbReference type="InterPro" id="IPR015421">
    <property type="entry name" value="PyrdxlP-dep_Trfase_major"/>
</dbReference>
<dbReference type="Gene3D" id="3.90.1150.10">
    <property type="entry name" value="Aspartate Aminotransferase, domain 1"/>
    <property type="match status" value="1"/>
</dbReference>
<organism evidence="8 9">
    <name type="scientific">Noviluteimonas lactosilytica</name>
    <dbReference type="NCBI Taxonomy" id="2888523"/>
    <lineage>
        <taxon>Bacteria</taxon>
        <taxon>Pseudomonadati</taxon>
        <taxon>Pseudomonadota</taxon>
        <taxon>Gammaproteobacteria</taxon>
        <taxon>Lysobacterales</taxon>
        <taxon>Lysobacteraceae</taxon>
        <taxon>Noviluteimonas</taxon>
    </lineage>
</organism>
<comment type="similarity">
    <text evidence="4 6">Belongs to the kynureninase family.</text>
</comment>
<evidence type="ECO:0000256" key="7">
    <source>
        <dbReference type="RuleBase" id="RU004508"/>
    </source>
</evidence>
<dbReference type="Pfam" id="PF01041">
    <property type="entry name" value="DegT_DnrJ_EryC1"/>
    <property type="match status" value="1"/>
</dbReference>
<keyword evidence="9" id="KW-1185">Reference proteome</keyword>
<feature type="binding site" evidence="4">
    <location>
        <position position="224"/>
    </location>
    <ligand>
        <name>pyridoxal 5'-phosphate</name>
        <dbReference type="ChEBI" id="CHEBI:597326"/>
    </ligand>
</feature>
<dbReference type="GO" id="GO:0030429">
    <property type="term" value="F:kynureninase activity"/>
    <property type="evidence" value="ECO:0007669"/>
    <property type="project" value="UniProtKB-EC"/>
</dbReference>
<feature type="binding site" evidence="4">
    <location>
        <position position="246"/>
    </location>
    <ligand>
        <name>pyridoxal 5'-phosphate</name>
        <dbReference type="ChEBI" id="CHEBI:597326"/>
    </ligand>
</feature>
<dbReference type="RefSeq" id="WP_230527038.1">
    <property type="nucleotide sequence ID" value="NZ_JAJGAK010000002.1"/>
</dbReference>
<comment type="catalytic activity">
    <reaction evidence="6">
        <text>3-hydroxy-L-kynurenine + H2O = 3-hydroxyanthranilate + L-alanine + H(+)</text>
        <dbReference type="Rhea" id="RHEA:25143"/>
        <dbReference type="ChEBI" id="CHEBI:15377"/>
        <dbReference type="ChEBI" id="CHEBI:15378"/>
        <dbReference type="ChEBI" id="CHEBI:36559"/>
        <dbReference type="ChEBI" id="CHEBI:57972"/>
        <dbReference type="ChEBI" id="CHEBI:58125"/>
        <dbReference type="EC" id="3.7.1.3"/>
    </reaction>
</comment>
<accession>A0ABS8JII8</accession>
<name>A0ABS8JII8_9GAMM</name>
<comment type="cofactor">
    <cofactor evidence="4 6">
        <name>pyridoxal 5'-phosphate</name>
        <dbReference type="ChEBI" id="CHEBI:597326"/>
    </cofactor>
</comment>
<dbReference type="InterPro" id="IPR000653">
    <property type="entry name" value="DegT/StrS_aminotransferase"/>
</dbReference>
<comment type="pathway">
    <text evidence="4 6">Amino-acid degradation; L-kynurenine degradation; L-alanine and anthranilate from L-kynurenine: step 1/1.</text>
</comment>
<comment type="caution">
    <text evidence="8">The sequence shown here is derived from an EMBL/GenBank/DDBJ whole genome shotgun (WGS) entry which is preliminary data.</text>
</comment>
<dbReference type="SUPFAM" id="SSF53383">
    <property type="entry name" value="PLP-dependent transferases"/>
    <property type="match status" value="1"/>
</dbReference>
<feature type="binding site" evidence="4">
    <location>
        <position position="276"/>
    </location>
    <ligand>
        <name>pyridoxal 5'-phosphate</name>
        <dbReference type="ChEBI" id="CHEBI:597326"/>
    </ligand>
</feature>
<comment type="caution">
    <text evidence="4">Lacks conserved residue(s) required for the propagation of feature annotation.</text>
</comment>
<dbReference type="Gene3D" id="3.40.640.10">
    <property type="entry name" value="Type I PLP-dependent aspartate aminotransferase-like (Major domain)"/>
    <property type="match status" value="1"/>
</dbReference>
<dbReference type="PANTHER" id="PTHR14084">
    <property type="entry name" value="KYNURENINASE"/>
    <property type="match status" value="1"/>
</dbReference>
<feature type="modified residue" description="N6-(pyridoxal phosphate)lysine" evidence="4">
    <location>
        <position position="247"/>
    </location>
</feature>
<dbReference type="InterPro" id="IPR015422">
    <property type="entry name" value="PyrdxlP-dep_Trfase_small"/>
</dbReference>
<dbReference type="EMBL" id="JAJGAK010000002">
    <property type="protein sequence ID" value="MCC8363411.1"/>
    <property type="molecule type" value="Genomic_DNA"/>
</dbReference>
<dbReference type="InterPro" id="IPR015424">
    <property type="entry name" value="PyrdxlP-dep_Trfase"/>
</dbReference>
<evidence type="ECO:0000256" key="1">
    <source>
        <dbReference type="ARBA" id="ARBA00022642"/>
    </source>
</evidence>
<evidence type="ECO:0000313" key="8">
    <source>
        <dbReference type="EMBL" id="MCC8363411.1"/>
    </source>
</evidence>
<comment type="catalytic activity">
    <reaction evidence="4 6">
        <text>L-kynurenine + H2O = anthranilate + L-alanine + H(+)</text>
        <dbReference type="Rhea" id="RHEA:16813"/>
        <dbReference type="ChEBI" id="CHEBI:15377"/>
        <dbReference type="ChEBI" id="CHEBI:15378"/>
        <dbReference type="ChEBI" id="CHEBI:16567"/>
        <dbReference type="ChEBI" id="CHEBI:57959"/>
        <dbReference type="ChEBI" id="CHEBI:57972"/>
        <dbReference type="EC" id="3.7.1.3"/>
    </reaction>
</comment>
<comment type="pathway">
    <text evidence="4 6">Cofactor biosynthesis; NAD(+) biosynthesis; quinolinate from L-kynurenine: step 2/3.</text>
</comment>
<feature type="binding site" evidence="4">
    <location>
        <position position="108"/>
    </location>
    <ligand>
        <name>pyridoxal 5'-phosphate</name>
        <dbReference type="ChEBI" id="CHEBI:597326"/>
    </ligand>
</feature>
<evidence type="ECO:0000256" key="6">
    <source>
        <dbReference type="PIRNR" id="PIRNR038800"/>
    </source>
</evidence>
<comment type="function">
    <text evidence="4 6">Catalyzes the cleavage of L-kynurenine (L-Kyn) and L-3-hydroxykynurenine (L-3OHKyn) into anthranilic acid (AA) and 3-hydroxyanthranilic acid (3-OHAA), respectively.</text>
</comment>
<evidence type="ECO:0000256" key="5">
    <source>
        <dbReference type="NCBIfam" id="TIGR01814"/>
    </source>
</evidence>
<dbReference type="Pfam" id="PF22580">
    <property type="entry name" value="KYNU_C"/>
    <property type="match status" value="1"/>
</dbReference>
<comment type="subunit">
    <text evidence="4 6">Homodimer.</text>
</comment>
<dbReference type="NCBIfam" id="TIGR01814">
    <property type="entry name" value="kynureninase"/>
    <property type="match status" value="1"/>
</dbReference>
<gene>
    <name evidence="4 8" type="primary">kynU</name>
    <name evidence="8" type="ORF">LK996_10035</name>
</gene>
<comment type="similarity">
    <text evidence="7">Belongs to the DegT/DnrJ/EryC1 family.</text>
</comment>
<feature type="binding site" evidence="4">
    <location>
        <position position="304"/>
    </location>
    <ligand>
        <name>pyridoxal 5'-phosphate</name>
        <dbReference type="ChEBI" id="CHEBI:597326"/>
    </ligand>
</feature>
<evidence type="ECO:0000313" key="9">
    <source>
        <dbReference type="Proteomes" id="UP001165293"/>
    </source>
</evidence>
<evidence type="ECO:0000256" key="4">
    <source>
        <dbReference type="HAMAP-Rule" id="MF_01970"/>
    </source>
</evidence>
<dbReference type="InterPro" id="IPR010111">
    <property type="entry name" value="Kynureninase"/>
</dbReference>
<evidence type="ECO:0000256" key="3">
    <source>
        <dbReference type="ARBA" id="ARBA00022898"/>
    </source>
</evidence>
<dbReference type="PIRSF" id="PIRSF038800">
    <property type="entry name" value="KYNU"/>
    <property type="match status" value="1"/>
</dbReference>
<dbReference type="Proteomes" id="UP001165293">
    <property type="component" value="Unassembled WGS sequence"/>
</dbReference>
<evidence type="ECO:0000256" key="2">
    <source>
        <dbReference type="ARBA" id="ARBA00022801"/>
    </source>
</evidence>
<dbReference type="PANTHER" id="PTHR14084:SF0">
    <property type="entry name" value="KYNURENINASE"/>
    <property type="match status" value="1"/>
</dbReference>
<feature type="binding site" evidence="4">
    <location>
        <begin position="136"/>
        <end position="139"/>
    </location>
    <ligand>
        <name>pyridoxal 5'-phosphate</name>
        <dbReference type="ChEBI" id="CHEBI:597326"/>
    </ligand>
</feature>
<dbReference type="EC" id="3.7.1.3" evidence="4 5"/>
<feature type="binding site" evidence="4">
    <location>
        <position position="221"/>
    </location>
    <ligand>
        <name>pyridoxal 5'-phosphate</name>
        <dbReference type="ChEBI" id="CHEBI:597326"/>
    </ligand>
</feature>
<keyword evidence="3 4" id="KW-0663">Pyridoxal phosphate</keyword>
<keyword evidence="2 4" id="KW-0378">Hydrolase</keyword>
<sequence>MTDHSNLFDADRARALDAADPLRDFRNEFHIPVHAGAPQAYFCGNSLGLQPKGARAMVTEVLDKWANEAVEGHFLEPAPWMPYHALVRDALAEVVGAQSSEVVAMNSLTANLHLMLVSFYRPTRERPAILMEAGAFPSDRHALESQVRFHGFDPATDLIELQPDEPDGTISMAAIERAIAEHGPRLAAIVWPGVQYRTGQAFDLEEIARLGHAAGAIVGFDLAHAVGNLPVQLHDADADFAVWCHYKYMNSGPGAVAGCFVHERHANTARPRFAGWWGHDQSTRFKMGGHFHPTPGADGWQLSNPPILGLAPLRASLDVFHRAGMDRLRARSLELTAYLEALIRAKLSDTLQIVTPREAGRRGAQLSIRVLQGRGLSGRAAGRDLFEFLATRGVLGDWREPNVIRISPAPLYNTREDILRFANEVDRWRAG</sequence>
<proteinExistence type="inferred from homology"/>